<organism evidence="1 2">
    <name type="scientific">Anopheles albimanus</name>
    <name type="common">New world malaria mosquito</name>
    <dbReference type="NCBI Taxonomy" id="7167"/>
    <lineage>
        <taxon>Eukaryota</taxon>
        <taxon>Metazoa</taxon>
        <taxon>Ecdysozoa</taxon>
        <taxon>Arthropoda</taxon>
        <taxon>Hexapoda</taxon>
        <taxon>Insecta</taxon>
        <taxon>Pterygota</taxon>
        <taxon>Neoptera</taxon>
        <taxon>Endopterygota</taxon>
        <taxon>Diptera</taxon>
        <taxon>Nematocera</taxon>
        <taxon>Culicoidea</taxon>
        <taxon>Culicidae</taxon>
        <taxon>Anophelinae</taxon>
        <taxon>Anopheles</taxon>
    </lineage>
</organism>
<dbReference type="VEuPathDB" id="VectorBase:AALB20_030614"/>
<name>A0A1I8JSP4_ANOAL</name>
<evidence type="ECO:0000313" key="1">
    <source>
        <dbReference type="EnsemblMetazoa" id="AALB015803-PA"/>
    </source>
</evidence>
<protein>
    <recommendedName>
        <fullName evidence="3">MD-2-related lipid-recognition domain-containing protein</fullName>
    </recommendedName>
</protein>
<sequence length="188" mass="21837">MGTVVPYGIFCVFLVLQQRIGGQVRPDVEGWRIVKYQCIGTPYQKTTVHYCNTLRVSNGTTYLNVSIHVPNKLNFINIAVKMYYKYLTYRPFMLDWNLEACHAMRTRRINPIEQVVVKLFEETIPSMYYPCPHGNKTYTILWALDAKYSPKSMPSGDYRIDISFKDRDNVILLAFQAYAAMRRQGLIG</sequence>
<dbReference type="Proteomes" id="UP000069272">
    <property type="component" value="Chromosome 2R"/>
</dbReference>
<accession>A0A1I8JSP4</accession>
<reference evidence="1 2" key="1">
    <citation type="journal article" date="2017" name="G3 (Bethesda)">
        <title>The Physical Genome Mapping of Anopheles albimanus Corrected Scaffold Misassemblies and Identified Interarm Rearrangements in Genus Anopheles.</title>
        <authorList>
            <person name="Artemov G.N."/>
            <person name="Peery A.N."/>
            <person name="Jiang X."/>
            <person name="Tu Z."/>
            <person name="Stegniy V.N."/>
            <person name="Sharakhova M.V."/>
            <person name="Sharakhov I.V."/>
        </authorList>
    </citation>
    <scope>NUCLEOTIDE SEQUENCE [LARGE SCALE GENOMIC DNA]</scope>
    <source>
        <strain evidence="1 2">ALBI9_A</strain>
    </source>
</reference>
<evidence type="ECO:0008006" key="3">
    <source>
        <dbReference type="Google" id="ProtNLM"/>
    </source>
</evidence>
<proteinExistence type="predicted"/>
<dbReference type="VEuPathDB" id="VectorBase:AALB015803"/>
<keyword evidence="2" id="KW-1185">Reference proteome</keyword>
<dbReference type="PANTHER" id="PTHR20898:SF0">
    <property type="entry name" value="DAEDALUS ON 3-RELATED"/>
    <property type="match status" value="1"/>
</dbReference>
<dbReference type="PANTHER" id="PTHR20898">
    <property type="entry name" value="DAEDALUS ON 3-RELATED-RELATED"/>
    <property type="match status" value="1"/>
</dbReference>
<dbReference type="InterPro" id="IPR010512">
    <property type="entry name" value="DUF1091"/>
</dbReference>
<dbReference type="EnsemblMetazoa" id="AALB015803-RA">
    <property type="protein sequence ID" value="AALB015803-PA"/>
    <property type="gene ID" value="AALB015803"/>
</dbReference>
<reference evidence="1" key="2">
    <citation type="submission" date="2022-08" db="UniProtKB">
        <authorList>
            <consortium name="EnsemblMetazoa"/>
        </authorList>
    </citation>
    <scope>IDENTIFICATION</scope>
    <source>
        <strain evidence="1">STECLA/ALBI9_A</strain>
    </source>
</reference>
<dbReference type="Pfam" id="PF06477">
    <property type="entry name" value="DUF1091"/>
    <property type="match status" value="1"/>
</dbReference>
<evidence type="ECO:0000313" key="2">
    <source>
        <dbReference type="Proteomes" id="UP000069272"/>
    </source>
</evidence>
<dbReference type="AlphaFoldDB" id="A0A1I8JSP4"/>